<evidence type="ECO:0000256" key="1">
    <source>
        <dbReference type="ARBA" id="ARBA00004173"/>
    </source>
</evidence>
<keyword evidence="5" id="KW-0687">Ribonucleoprotein</keyword>
<dbReference type="InterPro" id="IPR019716">
    <property type="entry name" value="Ribosomal_mL53"/>
</dbReference>
<evidence type="ECO:0000256" key="2">
    <source>
        <dbReference type="ARBA" id="ARBA00005557"/>
    </source>
</evidence>
<evidence type="ECO:0000256" key="4">
    <source>
        <dbReference type="ARBA" id="ARBA00023128"/>
    </source>
</evidence>
<gene>
    <name evidence="7" type="ORF">XA68_16904</name>
</gene>
<dbReference type="Proteomes" id="UP000037136">
    <property type="component" value="Unassembled WGS sequence"/>
</dbReference>
<protein>
    <recommendedName>
        <fullName evidence="6">Large ribosomal subunit protein mL53</fullName>
    </recommendedName>
</protein>
<accession>A0A2A9P5E2</accession>
<dbReference type="GO" id="GO:0003735">
    <property type="term" value="F:structural constituent of ribosome"/>
    <property type="evidence" value="ECO:0007669"/>
    <property type="project" value="TreeGrafter"/>
</dbReference>
<evidence type="ECO:0000256" key="3">
    <source>
        <dbReference type="ARBA" id="ARBA00022980"/>
    </source>
</evidence>
<name>A0A2A9P5E2_OPHUN</name>
<reference evidence="7 8" key="1">
    <citation type="journal article" date="2015" name="BMC Genomics">
        <title>Gene expression during zombie ant biting behavior reflects the complexity underlying fungal parasitic behavioral manipulation.</title>
        <authorList>
            <person name="de Bekker C."/>
            <person name="Ohm R.A."/>
            <person name="Loreto R.G."/>
            <person name="Sebastian A."/>
            <person name="Albert I."/>
            <person name="Merrow M."/>
            <person name="Brachmann A."/>
            <person name="Hughes D.P."/>
        </authorList>
    </citation>
    <scope>NUCLEOTIDE SEQUENCE [LARGE SCALE GENOMIC DNA]</scope>
    <source>
        <strain evidence="7 8">SC16a</strain>
    </source>
</reference>
<dbReference type="STRING" id="268505.A0A2A9P5E2"/>
<dbReference type="PANTHER" id="PTHR28236:SF1">
    <property type="entry name" value="LARGE RIBOSOMAL SUBUNIT PROTEIN ML53"/>
    <property type="match status" value="1"/>
</dbReference>
<organism evidence="7 8">
    <name type="scientific">Ophiocordyceps unilateralis</name>
    <name type="common">Zombie-ant fungus</name>
    <name type="synonym">Torrubia unilateralis</name>
    <dbReference type="NCBI Taxonomy" id="268505"/>
    <lineage>
        <taxon>Eukaryota</taxon>
        <taxon>Fungi</taxon>
        <taxon>Dikarya</taxon>
        <taxon>Ascomycota</taxon>
        <taxon>Pezizomycotina</taxon>
        <taxon>Sordariomycetes</taxon>
        <taxon>Hypocreomycetidae</taxon>
        <taxon>Hypocreales</taxon>
        <taxon>Ophiocordycipitaceae</taxon>
        <taxon>Ophiocordyceps</taxon>
    </lineage>
</organism>
<dbReference type="OrthoDB" id="4136894at2759"/>
<dbReference type="EMBL" id="LAZP02000635">
    <property type="protein sequence ID" value="PFH56201.1"/>
    <property type="molecule type" value="Genomic_DNA"/>
</dbReference>
<evidence type="ECO:0000256" key="6">
    <source>
        <dbReference type="ARBA" id="ARBA00035180"/>
    </source>
</evidence>
<dbReference type="PANTHER" id="PTHR28236">
    <property type="entry name" value="54S RIBOSOMAL PROTEIN L44, MITOCHONDRIAL"/>
    <property type="match status" value="1"/>
</dbReference>
<keyword evidence="3" id="KW-0689">Ribosomal protein</keyword>
<evidence type="ECO:0000313" key="8">
    <source>
        <dbReference type="Proteomes" id="UP000037136"/>
    </source>
</evidence>
<evidence type="ECO:0000313" key="7">
    <source>
        <dbReference type="EMBL" id="PFH56201.1"/>
    </source>
</evidence>
<dbReference type="Gene3D" id="3.40.30.10">
    <property type="entry name" value="Glutaredoxin"/>
    <property type="match status" value="1"/>
</dbReference>
<dbReference type="AlphaFoldDB" id="A0A2A9P5E2"/>
<dbReference type="GO" id="GO:0005762">
    <property type="term" value="C:mitochondrial large ribosomal subunit"/>
    <property type="evidence" value="ECO:0007669"/>
    <property type="project" value="TreeGrafter"/>
</dbReference>
<keyword evidence="8" id="KW-1185">Reference proteome</keyword>
<proteinExistence type="inferred from homology"/>
<sequence length="94" mass="10705">MYLRGREQSFNPFSTCSKSARLFLTYLPPTIRTQGTAITTQLIQRNSTEPSSITVKFKDGKQLKFSCDKFNIKGIIEEVDRLSRQLQKAEDISG</sequence>
<dbReference type="Pfam" id="PF10780">
    <property type="entry name" value="MRP_L53"/>
    <property type="match status" value="1"/>
</dbReference>
<evidence type="ECO:0000256" key="5">
    <source>
        <dbReference type="ARBA" id="ARBA00023274"/>
    </source>
</evidence>
<comment type="caution">
    <text evidence="7">The sequence shown here is derived from an EMBL/GenBank/DDBJ whole genome shotgun (WGS) entry which is preliminary data.</text>
</comment>
<comment type="similarity">
    <text evidence="2">Belongs to the mitochondrion-specific ribosomal protein mL53 family.</text>
</comment>
<comment type="subcellular location">
    <subcellularLocation>
        <location evidence="1">Mitochondrion</location>
    </subcellularLocation>
</comment>
<reference evidence="7 8" key="2">
    <citation type="journal article" date="2017" name="Sci. Rep.">
        <title>Ant-infecting Ophiocordyceps genomes reveal a high diversity of potential behavioral manipulation genes and a possible major role for enterotoxins.</title>
        <authorList>
            <person name="de Bekker C."/>
            <person name="Ohm R.A."/>
            <person name="Evans H.C."/>
            <person name="Brachmann A."/>
            <person name="Hughes D.P."/>
        </authorList>
    </citation>
    <scope>NUCLEOTIDE SEQUENCE [LARGE SCALE GENOMIC DNA]</scope>
    <source>
        <strain evidence="7 8">SC16a</strain>
    </source>
</reference>
<dbReference type="InterPro" id="IPR042776">
    <property type="entry name" value="Ribosomal_mL53_fung"/>
</dbReference>
<keyword evidence="4" id="KW-0496">Mitochondrion</keyword>